<organism evidence="1 2">
    <name type="scientific">Methanosarcina siciliae HI350</name>
    <dbReference type="NCBI Taxonomy" id="1434119"/>
    <lineage>
        <taxon>Archaea</taxon>
        <taxon>Methanobacteriati</taxon>
        <taxon>Methanobacteriota</taxon>
        <taxon>Stenosarchaea group</taxon>
        <taxon>Methanomicrobia</taxon>
        <taxon>Methanosarcinales</taxon>
        <taxon>Methanosarcinaceae</taxon>
        <taxon>Methanosarcina</taxon>
    </lineage>
</organism>
<name>A0A0E3PEV0_9EURY</name>
<dbReference type="PATRIC" id="fig|1434119.4.peg.2584"/>
<gene>
    <name evidence="1" type="ORF">MSSIH_2002</name>
</gene>
<dbReference type="RefSeq" id="WP_148705421.1">
    <property type="nucleotide sequence ID" value="NZ_CP009507.1"/>
</dbReference>
<dbReference type="GeneID" id="41606067"/>
<reference evidence="1 2" key="1">
    <citation type="submission" date="2014-07" db="EMBL/GenBank/DDBJ databases">
        <title>Methanogenic archaea and the global carbon cycle.</title>
        <authorList>
            <person name="Henriksen J.R."/>
            <person name="Luke J."/>
            <person name="Reinhart S."/>
            <person name="Benedict M.N."/>
            <person name="Youngblut N.D."/>
            <person name="Metcalf M.E."/>
            <person name="Whitaker R.J."/>
            <person name="Metcalf W.W."/>
        </authorList>
    </citation>
    <scope>NUCLEOTIDE SEQUENCE [LARGE SCALE GENOMIC DNA]</scope>
    <source>
        <strain evidence="1 2">HI350</strain>
    </source>
</reference>
<dbReference type="HOGENOM" id="CLU_2490521_0_0_2"/>
<dbReference type="AlphaFoldDB" id="A0A0E3PEV0"/>
<proteinExistence type="predicted"/>
<accession>A0A0E3PEV0</accession>
<sequence>MADIKTDREALLTDVTGTLDYLRKRISAKRFNVREGDTDLQGFIRLYFVGAKIKADMLKDADIDEIKDEIKNIKEWMKEREIDEDL</sequence>
<dbReference type="EMBL" id="CP009507">
    <property type="protein sequence ID" value="AKB32692.1"/>
    <property type="molecule type" value="Genomic_DNA"/>
</dbReference>
<dbReference type="KEGG" id="msz:MSSIH_2002"/>
<evidence type="ECO:0000313" key="1">
    <source>
        <dbReference type="EMBL" id="AKB32692.1"/>
    </source>
</evidence>
<dbReference type="Proteomes" id="UP000033092">
    <property type="component" value="Chromosome"/>
</dbReference>
<protein>
    <submittedName>
        <fullName evidence="1">Uncharacterized protein</fullName>
    </submittedName>
</protein>
<evidence type="ECO:0000313" key="2">
    <source>
        <dbReference type="Proteomes" id="UP000033092"/>
    </source>
</evidence>